<evidence type="ECO:0000313" key="7">
    <source>
        <dbReference type="EMBL" id="SCB77335.1"/>
    </source>
</evidence>
<name>A0A0V8HQ30_9BACI</name>
<evidence type="ECO:0000256" key="3">
    <source>
        <dbReference type="ARBA" id="ARBA00023125"/>
    </source>
</evidence>
<evidence type="ECO:0000256" key="5">
    <source>
        <dbReference type="SAM" id="Coils"/>
    </source>
</evidence>
<dbReference type="Proteomes" id="UP000181997">
    <property type="component" value="Unassembled WGS sequence"/>
</dbReference>
<evidence type="ECO:0000313" key="8">
    <source>
        <dbReference type="Proteomes" id="UP000181997"/>
    </source>
</evidence>
<accession>A0A0V8HQ30</accession>
<dbReference type="Gene3D" id="1.10.287.1120">
    <property type="entry name" value="Bipartite methylase S protein"/>
    <property type="match status" value="1"/>
</dbReference>
<protein>
    <submittedName>
        <fullName evidence="7">Type I restriction enzyme, S subunit</fullName>
    </submittedName>
</protein>
<keyword evidence="8" id="KW-1185">Reference proteome</keyword>
<sequence>MGQMKPSDSIWINNIPSEWDMYRLKFLIDKRDNGAWGEEETNNSNDVICIRVADFDYQNSSIKNNDFTYRNYDKATIKKLQLEKGDILIEKSGGGEKTPVGRTVIFNEDFDALFSNFVERLRTNRLVVPGYLQFLFVAMYQDDITKQYIKQTTGIQNLDLTSLLANEKFCVPSLSEQQVIAKFLESECSKINSIINDMERQVEILNQHKKSLITETVTKGLDKTVQMKTSEVEWIGHIPEHWEIKRLKYHLDSVESGTSVNAANFPAEVWEYGVLKTSCVYHDRFSPSENKKVNDDEIDLVSCRVKKDRLIVSRMNTPEWVGACGYVDENYNNLFLPDRLWQVKFKENIVCKYAWYYLTSIGVRNWIGVIATGSSNSMKNISQTQFGDLPFISPIYDEQHEIVKFLDDRCSKIDAILGEKQQSIETMKQYKKSLIFEYVTGKKRLKEVEEACQ</sequence>
<dbReference type="InterPro" id="IPR044946">
    <property type="entry name" value="Restrct_endonuc_typeI_TRD_sf"/>
</dbReference>
<evidence type="ECO:0000256" key="2">
    <source>
        <dbReference type="ARBA" id="ARBA00022747"/>
    </source>
</evidence>
<evidence type="ECO:0000259" key="6">
    <source>
        <dbReference type="Pfam" id="PF01420"/>
    </source>
</evidence>
<evidence type="ECO:0000256" key="4">
    <source>
        <dbReference type="ARBA" id="ARBA00038652"/>
    </source>
</evidence>
<feature type="domain" description="Type I restriction modification DNA specificity" evidence="6">
    <location>
        <begin position="16"/>
        <end position="189"/>
    </location>
</feature>
<feature type="coiled-coil region" evidence="5">
    <location>
        <begin position="181"/>
        <end position="215"/>
    </location>
</feature>
<dbReference type="SUPFAM" id="SSF116734">
    <property type="entry name" value="DNA methylase specificity domain"/>
    <property type="match status" value="2"/>
</dbReference>
<dbReference type="AlphaFoldDB" id="A0A0V8HQ30"/>
<gene>
    <name evidence="7" type="ORF">GA0061094_0413</name>
</gene>
<dbReference type="InterPro" id="IPR051212">
    <property type="entry name" value="Type-I_RE_S_subunit"/>
</dbReference>
<dbReference type="EMBL" id="FMAU01000001">
    <property type="protein sequence ID" value="SCB77335.1"/>
    <property type="molecule type" value="Genomic_DNA"/>
</dbReference>
<dbReference type="OrthoDB" id="9795776at2"/>
<comment type="subunit">
    <text evidence="4">The methyltransferase is composed of M and S polypeptides.</text>
</comment>
<evidence type="ECO:0000256" key="1">
    <source>
        <dbReference type="ARBA" id="ARBA00010923"/>
    </source>
</evidence>
<dbReference type="GO" id="GO:0003677">
    <property type="term" value="F:DNA binding"/>
    <property type="evidence" value="ECO:0007669"/>
    <property type="project" value="UniProtKB-KW"/>
</dbReference>
<organism evidence="7 8">
    <name type="scientific">[Bacillus] enclensis</name>
    <dbReference type="NCBI Taxonomy" id="1402860"/>
    <lineage>
        <taxon>Bacteria</taxon>
        <taxon>Bacillati</taxon>
        <taxon>Bacillota</taxon>
        <taxon>Bacilli</taxon>
        <taxon>Bacillales</taxon>
        <taxon>Bacillaceae</taxon>
        <taxon>Rossellomorea</taxon>
    </lineage>
</organism>
<feature type="domain" description="Type I restriction modification DNA specificity" evidence="6">
    <location>
        <begin position="240"/>
        <end position="425"/>
    </location>
</feature>
<dbReference type="PANTHER" id="PTHR43140:SF1">
    <property type="entry name" value="TYPE I RESTRICTION ENZYME ECOKI SPECIFICITY SUBUNIT"/>
    <property type="match status" value="1"/>
</dbReference>
<keyword evidence="2" id="KW-0680">Restriction system</keyword>
<keyword evidence="3" id="KW-0238">DNA-binding</keyword>
<dbReference type="Pfam" id="PF01420">
    <property type="entry name" value="Methylase_S"/>
    <property type="match status" value="2"/>
</dbReference>
<keyword evidence="5" id="KW-0175">Coiled coil</keyword>
<comment type="similarity">
    <text evidence="1">Belongs to the type-I restriction system S methylase family.</text>
</comment>
<dbReference type="GO" id="GO:0009307">
    <property type="term" value="P:DNA restriction-modification system"/>
    <property type="evidence" value="ECO:0007669"/>
    <property type="project" value="UniProtKB-KW"/>
</dbReference>
<dbReference type="PANTHER" id="PTHR43140">
    <property type="entry name" value="TYPE-1 RESTRICTION ENZYME ECOKI SPECIFICITY PROTEIN"/>
    <property type="match status" value="1"/>
</dbReference>
<dbReference type="InterPro" id="IPR000055">
    <property type="entry name" value="Restrct_endonuc_typeI_TRD"/>
</dbReference>
<reference evidence="8" key="1">
    <citation type="submission" date="2016-08" db="EMBL/GenBank/DDBJ databases">
        <authorList>
            <person name="Varghese N."/>
            <person name="Submissions Spin"/>
        </authorList>
    </citation>
    <scope>NUCLEOTIDE SEQUENCE [LARGE SCALE GENOMIC DNA]</scope>
    <source>
        <strain evidence="8">SGD-1123</strain>
    </source>
</reference>
<dbReference type="Gene3D" id="3.90.220.20">
    <property type="entry name" value="DNA methylase specificity domains"/>
    <property type="match status" value="2"/>
</dbReference>
<proteinExistence type="inferred from homology"/>